<evidence type="ECO:0000313" key="6">
    <source>
        <dbReference type="EMBL" id="TWU42222.1"/>
    </source>
</evidence>
<proteinExistence type="predicted"/>
<keyword evidence="7" id="KW-1185">Reference proteome</keyword>
<evidence type="ECO:0000256" key="2">
    <source>
        <dbReference type="ARBA" id="ARBA00022692"/>
    </source>
</evidence>
<keyword evidence="3 5" id="KW-1133">Transmembrane helix</keyword>
<dbReference type="AlphaFoldDB" id="A0A5C6E027"/>
<dbReference type="GO" id="GO:0032259">
    <property type="term" value="P:methylation"/>
    <property type="evidence" value="ECO:0007669"/>
    <property type="project" value="UniProtKB-KW"/>
</dbReference>
<name>A0A5C6E027_9BACT</name>
<comment type="subcellular location">
    <subcellularLocation>
        <location evidence="1">Endomembrane system</location>
        <topology evidence="1">Multi-pass membrane protein</topology>
    </subcellularLocation>
</comment>
<accession>A0A5C6E027</accession>
<dbReference type="EMBL" id="SJPV01000001">
    <property type="protein sequence ID" value="TWU42222.1"/>
    <property type="molecule type" value="Genomic_DNA"/>
</dbReference>
<feature type="transmembrane region" description="Helical" evidence="5">
    <location>
        <begin position="30"/>
        <end position="53"/>
    </location>
</feature>
<dbReference type="RefSeq" id="WP_146524320.1">
    <property type="nucleotide sequence ID" value="NZ_SJPV01000001.1"/>
</dbReference>
<organism evidence="6 7">
    <name type="scientific">Novipirellula artificiosorum</name>
    <dbReference type="NCBI Taxonomy" id="2528016"/>
    <lineage>
        <taxon>Bacteria</taxon>
        <taxon>Pseudomonadati</taxon>
        <taxon>Planctomycetota</taxon>
        <taxon>Planctomycetia</taxon>
        <taxon>Pirellulales</taxon>
        <taxon>Pirellulaceae</taxon>
        <taxon>Novipirellula</taxon>
    </lineage>
</organism>
<evidence type="ECO:0000256" key="4">
    <source>
        <dbReference type="ARBA" id="ARBA00023136"/>
    </source>
</evidence>
<evidence type="ECO:0000313" key="7">
    <source>
        <dbReference type="Proteomes" id="UP000319143"/>
    </source>
</evidence>
<dbReference type="GO" id="GO:0012505">
    <property type="term" value="C:endomembrane system"/>
    <property type="evidence" value="ECO:0007669"/>
    <property type="project" value="UniProtKB-SubCell"/>
</dbReference>
<gene>
    <name evidence="6" type="ORF">Poly41_05180</name>
</gene>
<dbReference type="Pfam" id="PF04191">
    <property type="entry name" value="PEMT"/>
    <property type="match status" value="1"/>
</dbReference>
<protein>
    <submittedName>
        <fullName evidence="6">Isoprenylcysteine carboxyl methyltransferase (ICMT) family protein</fullName>
    </submittedName>
</protein>
<keyword evidence="2 5" id="KW-0812">Transmembrane</keyword>
<dbReference type="GO" id="GO:0008168">
    <property type="term" value="F:methyltransferase activity"/>
    <property type="evidence" value="ECO:0007669"/>
    <property type="project" value="UniProtKB-KW"/>
</dbReference>
<dbReference type="InterPro" id="IPR007318">
    <property type="entry name" value="Phopholipid_MeTrfase"/>
</dbReference>
<dbReference type="InterPro" id="IPR052527">
    <property type="entry name" value="Metal_cation-efflux_comp"/>
</dbReference>
<keyword evidence="6" id="KW-0489">Methyltransferase</keyword>
<sequence>MRQTALVIAQFFLSAAIVLSANWHPPDGLPVALSLPGVGIAVWAWVTIGLRNIRIHPSPTDRTQLATSGPYHFIRHPMYAGVLWMTGALLWSNPQWWRALAWGVLWLVLFGKATMEEQAMAEQFPDYENLQKRTGMLWPRLGSRK</sequence>
<dbReference type="OrthoDB" id="9789029at2"/>
<keyword evidence="4 5" id="KW-0472">Membrane</keyword>
<dbReference type="Proteomes" id="UP000319143">
    <property type="component" value="Unassembled WGS sequence"/>
</dbReference>
<reference evidence="6 7" key="1">
    <citation type="submission" date="2019-02" db="EMBL/GenBank/DDBJ databases">
        <title>Deep-cultivation of Planctomycetes and their phenomic and genomic characterization uncovers novel biology.</title>
        <authorList>
            <person name="Wiegand S."/>
            <person name="Jogler M."/>
            <person name="Boedeker C."/>
            <person name="Pinto D."/>
            <person name="Vollmers J."/>
            <person name="Rivas-Marin E."/>
            <person name="Kohn T."/>
            <person name="Peeters S.H."/>
            <person name="Heuer A."/>
            <person name="Rast P."/>
            <person name="Oberbeckmann S."/>
            <person name="Bunk B."/>
            <person name="Jeske O."/>
            <person name="Meyerdierks A."/>
            <person name="Storesund J.E."/>
            <person name="Kallscheuer N."/>
            <person name="Luecker S."/>
            <person name="Lage O.M."/>
            <person name="Pohl T."/>
            <person name="Merkel B.J."/>
            <person name="Hornburger P."/>
            <person name="Mueller R.-W."/>
            <person name="Bruemmer F."/>
            <person name="Labrenz M."/>
            <person name="Spormann A.M."/>
            <person name="Op Den Camp H."/>
            <person name="Overmann J."/>
            <person name="Amann R."/>
            <person name="Jetten M.S.M."/>
            <person name="Mascher T."/>
            <person name="Medema M.H."/>
            <person name="Devos D.P."/>
            <person name="Kaster A.-K."/>
            <person name="Ovreas L."/>
            <person name="Rohde M."/>
            <person name="Galperin M.Y."/>
            <person name="Jogler C."/>
        </authorList>
    </citation>
    <scope>NUCLEOTIDE SEQUENCE [LARGE SCALE GENOMIC DNA]</scope>
    <source>
        <strain evidence="6 7">Poly41</strain>
    </source>
</reference>
<dbReference type="PANTHER" id="PTHR43847:SF1">
    <property type="entry name" value="BLL3993 PROTEIN"/>
    <property type="match status" value="1"/>
</dbReference>
<comment type="caution">
    <text evidence="6">The sequence shown here is derived from an EMBL/GenBank/DDBJ whole genome shotgun (WGS) entry which is preliminary data.</text>
</comment>
<evidence type="ECO:0000256" key="5">
    <source>
        <dbReference type="SAM" id="Phobius"/>
    </source>
</evidence>
<evidence type="ECO:0000256" key="3">
    <source>
        <dbReference type="ARBA" id="ARBA00022989"/>
    </source>
</evidence>
<dbReference type="PANTHER" id="PTHR43847">
    <property type="entry name" value="BLL3993 PROTEIN"/>
    <property type="match status" value="1"/>
</dbReference>
<evidence type="ECO:0000256" key="1">
    <source>
        <dbReference type="ARBA" id="ARBA00004127"/>
    </source>
</evidence>
<keyword evidence="6" id="KW-0808">Transferase</keyword>
<dbReference type="Gene3D" id="1.20.120.1630">
    <property type="match status" value="1"/>
</dbReference>